<dbReference type="EMBL" id="KY888882">
    <property type="protein sequence ID" value="ARQ95183.1"/>
    <property type="molecule type" value="Genomic_DNA"/>
</dbReference>
<evidence type="ECO:0000313" key="1">
    <source>
        <dbReference type="EMBL" id="ARQ95183.1"/>
    </source>
</evidence>
<proteinExistence type="predicted"/>
<protein>
    <submittedName>
        <fullName evidence="1">Uncharacterized protein</fullName>
    </submittedName>
</protein>
<accession>A0A1X9SGD5</accession>
<evidence type="ECO:0000313" key="2">
    <source>
        <dbReference type="Proteomes" id="UP000222741"/>
    </source>
</evidence>
<name>A0A1X9SGD5_9CAUD</name>
<gene>
    <name evidence="1" type="ORF">FLAPJACK_193</name>
</gene>
<sequence length="87" mass="9634">MGLMASILLTGCGAVEEATKKEEKYQSEMNKEYEVLSVSRIRGGMTFTTLLHKDTKCKWTLIEGGGANFDFEPLLGADNKIVCEKVE</sequence>
<reference evidence="2" key="1">
    <citation type="submission" date="2017-04" db="EMBL/GenBank/DDBJ databases">
        <authorList>
            <person name="Abille Z."/>
            <person name="Afsharjavan R."/>
            <person name="Alms C.E."/>
            <person name="Anil A."/>
            <person name="Azuma E.A."/>
            <person name="Boateng D."/>
            <person name="Bowden K.V."/>
            <person name="Bui Q."/>
            <person name="Callaghan K.D."/>
            <person name="Canova P.N."/>
            <person name="Carter A.-G.V."/>
            <person name="Carty B."/>
            <person name="Choudhary A."/>
            <person name="Chugh K."/>
            <person name="Clark C.B."/>
            <person name="Clark J."/>
            <person name="Cortez R."/>
            <person name="Dalwadi R.M."/>
            <person name="Daou G."/>
            <person name="Das M."/>
            <person name="Dasari S."/>
            <person name="Davis E.H."/>
            <person name="Defreitas N."/>
            <person name="Demirji J."/>
            <person name="Endres C."/>
            <person name="Fakhar S."/>
            <person name="Feeley N."/>
            <person name="Flores D.C."/>
            <person name="Fowler A.R."/>
            <person name="George T."/>
            <person name="Greis H.L."/>
            <person name="Groleau D.L."/>
            <person name="Gulati J.K."/>
            <person name="Guzman W."/>
            <person name="Hallworth A.N."/>
            <person name="Hariri A."/>
            <person name="Haya V.N."/>
            <person name="Hoffman A.K."/>
            <person name="Horne B."/>
            <person name="Howard T."/>
            <person name="Iglesia A.J."/>
            <person name="Ijezie O.D."/>
            <person name="Incognito N.A."/>
            <person name="Inen J.A."/>
            <person name="Jaiswal A."/>
            <person name="Jezek R.A."/>
            <person name="Kawa A.C."/>
            <person name="Khan F."/>
            <person name="Khin A.C."/>
            <person name="Knapo J."/>
            <person name="Kong A.S."/>
            <person name="Le B.Q."/>
            <person name="Le Q.M."/>
            <person name="Le T.-H.M."/>
            <person name="Lee M."/>
            <person name="Lockwood J.L."/>
            <person name="Loto-Rojas G.S."/>
            <person name="Mantzavinos A."/>
            <person name="Martinez D.R."/>
            <person name="Meadows A.R."/>
            <person name="Mehr S."/>
            <person name="Mellon M.N."/>
            <person name="Memon S."/>
            <person name="Miller B."/>
            <person name="Min S."/>
            <person name="Mitchell L.M."/>
            <person name="Mohamed I.R."/>
            <person name="Mohammed F.O."/>
            <person name="More S."/>
            <person name="Muntaha S."/>
            <person name="Nadeem I."/>
            <person name="Ndjeumen-Njinguet A.S."/>
            <person name="Ng P."/>
            <person name="Ngu V.E."/>
            <person name="Nguyen B.N."/>
            <person name="OHern C.T."/>
            <person name="Oboh U.S."/>
            <person name="Pagano C.W."/>
            <person name="Panakal P.R."/>
            <person name="Park D.A."/>
            <person name="Parsana D."/>
            <person name="Patel P."/>
            <person name="Patel V.S."/>
            <person name="Patwardhan V.M."/>
            <person name="Pawar S.D."/>
            <person name="Payne V.R."/>
            <person name="Petricel I.M."/>
            <person name="Phillips C."/>
            <person name="Puglisi K.M."/>
            <person name="Ramaprasad G."/>
            <person name="Raza A.S."/>
            <person name="Rivera-Oven A.G."/>
            <person name="Robins E."/>
            <person name="Roeun D.C."/>
            <person name="Rostovtseva N."/>
            <person name="Sadat M."/>
            <person name="Seas A."/>
            <person name="So E.J."/>
            <person name="Sogbesan C."/>
            <person name="Strumsky L.A."/>
            <person name="Sun J.L."/>
            <person name="Sutherland H.J."/>
            <person name="Tchakounte I."/>
            <person name="Tewell J.R."/>
            <person name="Thapa D.J."/>
            <person name="Tkach Y."/>
            <person name="Tran C.D."/>
            <person name="Tran V."/>
            <person name="Vithayathil T."/>
            <person name="Vivekanandan A."/>
            <person name="Wang S.R."/>
            <person name="White E."/>
            <person name="Yang A.L."/>
            <person name="Ye D.T."/>
            <person name="Yirenkyi M."/>
            <person name="Zarb J.S."/>
            <person name="Zhang S."/>
            <person name="Zhou M.T."/>
            <person name="Cao A."/>
            <person name="Nguyen K.M."/>
            <person name="Patel K."/>
            <person name="Patel P."/>
            <person name="Pennington E."/>
            <person name="Sendze O."/>
            <person name="Zahangir S."/>
            <person name="Correa-Mendez M."/>
            <person name="Fabian M.F."/>
            <person name="Liu S."/>
            <person name="Jethmalani Y."/>
            <person name="Nunn R."/>
            <person name="Prakash A."/>
            <person name="Louise T."/>
            <person name="Russell D.A."/>
            <person name="Hatfull G.F."/>
            <person name="Erill I."/>
            <person name="Caruso S.M."/>
        </authorList>
    </citation>
    <scope>NUCLEOTIDE SEQUENCE [LARGE SCALE GENOMIC DNA]</scope>
</reference>
<organism evidence="1 2">
    <name type="scientific">Bacillus phage Flapjack</name>
    <dbReference type="NCBI Taxonomy" id="1983465"/>
    <lineage>
        <taxon>Viruses</taxon>
        <taxon>Duplodnaviria</taxon>
        <taxon>Heunggongvirae</taxon>
        <taxon>Uroviricota</taxon>
        <taxon>Caudoviricetes</taxon>
        <taxon>Herelleviridae</taxon>
        <taxon>Bastillevirinae</taxon>
        <taxon>Bequatrovirus</taxon>
        <taxon>Bequatrovirus spock</taxon>
    </lineage>
</organism>
<dbReference type="Proteomes" id="UP000222741">
    <property type="component" value="Segment"/>
</dbReference>